<accession>A0A1L8D4X9</accession>
<feature type="binding site" evidence="7 11">
    <location>
        <position position="390"/>
    </location>
    <ligand>
        <name>[4Fe-4S] cluster</name>
        <dbReference type="ChEBI" id="CHEBI:49883"/>
    </ligand>
</feature>
<dbReference type="HAMAP" id="MF_01931">
    <property type="entry name" value="PurF"/>
    <property type="match status" value="1"/>
</dbReference>
<dbReference type="InterPro" id="IPR029057">
    <property type="entry name" value="PRTase-like"/>
</dbReference>
<keyword evidence="7 11" id="KW-0408">Iron</keyword>
<dbReference type="CDD" id="cd00715">
    <property type="entry name" value="GPATase_N"/>
    <property type="match status" value="1"/>
</dbReference>
<evidence type="ECO:0000256" key="10">
    <source>
        <dbReference type="PIRSR" id="PIRSR000485-2"/>
    </source>
</evidence>
<dbReference type="NCBIfam" id="TIGR01134">
    <property type="entry name" value="purF"/>
    <property type="match status" value="1"/>
</dbReference>
<evidence type="ECO:0000256" key="8">
    <source>
        <dbReference type="PIRNR" id="PIRNR000485"/>
    </source>
</evidence>
<dbReference type="SUPFAM" id="SSF56235">
    <property type="entry name" value="N-terminal nucleophile aminohydrolases (Ntn hydrolases)"/>
    <property type="match status" value="1"/>
</dbReference>
<dbReference type="InterPro" id="IPR035584">
    <property type="entry name" value="PurF_N"/>
</dbReference>
<dbReference type="GO" id="GO:0009113">
    <property type="term" value="P:purine nucleobase biosynthetic process"/>
    <property type="evidence" value="ECO:0007669"/>
    <property type="project" value="UniProtKB-UniRule"/>
</dbReference>
<reference evidence="14" key="1">
    <citation type="submission" date="2016-12" db="EMBL/GenBank/DDBJ databases">
        <title>Draft Genome Sequences od Carboxydothermus pertinax and islandicus, Hydrogenogenic Carboxydotrophic Bacteria.</title>
        <authorList>
            <person name="Fukuyama Y."/>
            <person name="Ohmae K."/>
            <person name="Yoneda Y."/>
            <person name="Yoshida T."/>
            <person name="Sako Y."/>
        </authorList>
    </citation>
    <scope>NUCLEOTIDE SEQUENCE [LARGE SCALE GENOMIC DNA]</scope>
    <source>
        <strain evidence="14">SET</strain>
    </source>
</reference>
<feature type="binding site" evidence="7 11">
    <location>
        <position position="439"/>
    </location>
    <ligand>
        <name>[4Fe-4S] cluster</name>
        <dbReference type="ChEBI" id="CHEBI:49883"/>
    </ligand>
</feature>
<dbReference type="CDD" id="cd06223">
    <property type="entry name" value="PRTases_typeI"/>
    <property type="match status" value="1"/>
</dbReference>
<evidence type="ECO:0000256" key="1">
    <source>
        <dbReference type="ARBA" id="ARBA00005209"/>
    </source>
</evidence>
<dbReference type="RefSeq" id="WP_075866407.1">
    <property type="nucleotide sequence ID" value="NZ_BDJL01000132.1"/>
</dbReference>
<name>A0A1L8D4X9_9THEO</name>
<proteinExistence type="inferred from homology"/>
<comment type="function">
    <text evidence="7">Catalyzes the formation of phosphoribosylamine from phosphoribosylpyrophosphate (PRPP) and glutamine.</text>
</comment>
<feature type="binding site" evidence="7 11">
    <location>
        <position position="442"/>
    </location>
    <ligand>
        <name>[4Fe-4S] cluster</name>
        <dbReference type="ChEBI" id="CHEBI:49883"/>
    </ligand>
</feature>
<dbReference type="Gene3D" id="3.60.20.10">
    <property type="entry name" value="Glutamine Phosphoribosylpyrophosphate, subunit 1, domain 1"/>
    <property type="match status" value="1"/>
</dbReference>
<dbReference type="GO" id="GO:0004044">
    <property type="term" value="F:amidophosphoribosyltransferase activity"/>
    <property type="evidence" value="ECO:0007669"/>
    <property type="project" value="UniProtKB-UniRule"/>
</dbReference>
<evidence type="ECO:0000256" key="5">
    <source>
        <dbReference type="ARBA" id="ARBA00022755"/>
    </source>
</evidence>
<feature type="binding site" evidence="7 10">
    <location>
        <position position="291"/>
    </location>
    <ligand>
        <name>Mg(2+)</name>
        <dbReference type="ChEBI" id="CHEBI:18420"/>
    </ligand>
</feature>
<evidence type="ECO:0000256" key="3">
    <source>
        <dbReference type="ARBA" id="ARBA00022676"/>
    </source>
</evidence>
<gene>
    <name evidence="7" type="primary">purF</name>
    <name evidence="13" type="ORF">ciss_21720</name>
</gene>
<dbReference type="AlphaFoldDB" id="A0A1L8D4X9"/>
<dbReference type="PIRSF" id="PIRSF000485">
    <property type="entry name" value="Amd_phspho_trans"/>
    <property type="match status" value="1"/>
</dbReference>
<comment type="cofactor">
    <cofactor evidence="7 11">
        <name>[4Fe-4S] cluster</name>
        <dbReference type="ChEBI" id="CHEBI:49883"/>
    </cofactor>
    <text evidence="7 11">Binds 1 [4Fe-4S] cluster per subunit.</text>
</comment>
<feature type="domain" description="Glutamine amidotransferase type-2" evidence="12">
    <location>
        <begin position="9"/>
        <end position="228"/>
    </location>
</feature>
<dbReference type="GO" id="GO:0051539">
    <property type="term" value="F:4 iron, 4 sulfur cluster binding"/>
    <property type="evidence" value="ECO:0007669"/>
    <property type="project" value="UniProtKB-KW"/>
</dbReference>
<keyword evidence="4 7" id="KW-0808">Transferase</keyword>
<comment type="pathway">
    <text evidence="1 7 8">Purine metabolism; IMP biosynthesis via de novo pathway; N(1)-(5-phospho-D-ribosyl)glycinamide from 5-phospho-alpha-D-ribose 1-diphosphate: step 1/2.</text>
</comment>
<evidence type="ECO:0000313" key="14">
    <source>
        <dbReference type="Proteomes" id="UP000187338"/>
    </source>
</evidence>
<dbReference type="STRING" id="661089.ciss_21720"/>
<dbReference type="EMBL" id="BDJL01000132">
    <property type="protein sequence ID" value="GAV26239.1"/>
    <property type="molecule type" value="Genomic_DNA"/>
</dbReference>
<dbReference type="OrthoDB" id="9801213at2"/>
<protein>
    <recommendedName>
        <fullName evidence="7">Amidophosphoribosyltransferase</fullName>
        <shortName evidence="7">ATase</shortName>
        <ecNumber evidence="7">2.4.2.14</ecNumber>
    </recommendedName>
    <alternativeName>
        <fullName evidence="7">Glutamine phosphoribosylpyrophosphate amidotransferase</fullName>
        <shortName evidence="7">GPATase</shortName>
    </alternativeName>
</protein>
<dbReference type="GO" id="GO:0000287">
    <property type="term" value="F:magnesium ion binding"/>
    <property type="evidence" value="ECO:0007669"/>
    <property type="project" value="UniProtKB-UniRule"/>
</dbReference>
<comment type="catalytic activity">
    <reaction evidence="7 8">
        <text>5-phospho-beta-D-ribosylamine + L-glutamate + diphosphate = 5-phospho-alpha-D-ribose 1-diphosphate + L-glutamine + H2O</text>
        <dbReference type="Rhea" id="RHEA:14905"/>
        <dbReference type="ChEBI" id="CHEBI:15377"/>
        <dbReference type="ChEBI" id="CHEBI:29985"/>
        <dbReference type="ChEBI" id="CHEBI:33019"/>
        <dbReference type="ChEBI" id="CHEBI:58017"/>
        <dbReference type="ChEBI" id="CHEBI:58359"/>
        <dbReference type="ChEBI" id="CHEBI:58681"/>
        <dbReference type="EC" id="2.4.2.14"/>
    </reaction>
</comment>
<dbReference type="EC" id="2.4.2.14" evidence="7"/>
<keyword evidence="7" id="KW-0004">4Fe-4S</keyword>
<keyword evidence="7 10" id="KW-0479">Metal-binding</keyword>
<dbReference type="Gene3D" id="3.40.50.2020">
    <property type="match status" value="1"/>
</dbReference>
<keyword evidence="5 7" id="KW-0658">Purine biosynthesis</keyword>
<dbReference type="InterPro" id="IPR005854">
    <property type="entry name" value="PurF"/>
</dbReference>
<evidence type="ECO:0000313" key="13">
    <source>
        <dbReference type="EMBL" id="GAV26239.1"/>
    </source>
</evidence>
<sequence>MGFEIREECGVFGIYAPGYDVARLTYWGLFALQHRGQESAGIAVGDGRDINLHKGMGLVAEVFSEEKLNGLKGFVAAGHVRYSTTGASVPINAQPLVFHYKLGKIALGHNGNLANVLELKKYLLSRGAIFQTTTDSEVILNVIAQYAQTDLVEGILKAMVDLKGAYSLVIMTENQLIGVRDPWGFRPLVLGRFHDGYVLASESAALDTIGAELIRDVEPGEIIVIDENGLKSYKFLQGMKHSFCIFEFIYFARPDSIINGYHVNTVRRKMGHVLAKEYPVKADLVVPVPDSGTAAARGYAEASGIPLEEGLMKNRYAGRTFIRPSQREREIGVKLKLNPIREVLKDKKIVVIDDSIVRGTTSKQIIELLRDAGAREIHLLLSSPPFIRSCYYGIDISRDDELIAAKYSVEEIKNYIGADGLYYLSLEGLLGIFKERDFCLACFTGDYPVPIN</sequence>
<evidence type="ECO:0000256" key="6">
    <source>
        <dbReference type="ARBA" id="ARBA00022962"/>
    </source>
</evidence>
<feature type="binding site" evidence="7 11">
    <location>
        <position position="244"/>
    </location>
    <ligand>
        <name>[4Fe-4S] cluster</name>
        <dbReference type="ChEBI" id="CHEBI:49883"/>
    </ligand>
</feature>
<comment type="similarity">
    <text evidence="2 7 8">In the C-terminal section; belongs to the purine/pyrimidine phosphoribosyltransferase family.</text>
</comment>
<feature type="binding site" evidence="7 10">
    <location>
        <position position="354"/>
    </location>
    <ligand>
        <name>Mg(2+)</name>
        <dbReference type="ChEBI" id="CHEBI:18420"/>
    </ligand>
</feature>
<feature type="active site" description="Nucleophile" evidence="7 9">
    <location>
        <position position="9"/>
    </location>
</feature>
<comment type="cofactor">
    <cofactor evidence="7 10">
        <name>Mg(2+)</name>
        <dbReference type="ChEBI" id="CHEBI:18420"/>
    </cofactor>
    <text evidence="7 10">Binds 1 Mg(2+) ion per subunit.</text>
</comment>
<keyword evidence="7 11" id="KW-0411">Iron-sulfur</keyword>
<dbReference type="PANTHER" id="PTHR11907">
    <property type="entry name" value="AMIDOPHOSPHORIBOSYLTRANSFERASE"/>
    <property type="match status" value="1"/>
</dbReference>
<keyword evidence="7 10" id="KW-0460">Magnesium</keyword>
<evidence type="ECO:0000256" key="4">
    <source>
        <dbReference type="ARBA" id="ARBA00022679"/>
    </source>
</evidence>
<evidence type="ECO:0000256" key="11">
    <source>
        <dbReference type="PIRSR" id="PIRSR000485-3"/>
    </source>
</evidence>
<dbReference type="Pfam" id="PF13537">
    <property type="entry name" value="GATase_7"/>
    <property type="match status" value="1"/>
</dbReference>
<dbReference type="InterPro" id="IPR029055">
    <property type="entry name" value="Ntn_hydrolases_N"/>
</dbReference>
<dbReference type="GO" id="GO:0006189">
    <property type="term" value="P:'de novo' IMP biosynthetic process"/>
    <property type="evidence" value="ECO:0007669"/>
    <property type="project" value="UniProtKB-UniRule"/>
</dbReference>
<dbReference type="InterPro" id="IPR017932">
    <property type="entry name" value="GATase_2_dom"/>
</dbReference>
<evidence type="ECO:0000256" key="2">
    <source>
        <dbReference type="ARBA" id="ARBA00010138"/>
    </source>
</evidence>
<dbReference type="UniPathway" id="UPA00074">
    <property type="reaction ID" value="UER00124"/>
</dbReference>
<dbReference type="Proteomes" id="UP000187338">
    <property type="component" value="Unassembled WGS sequence"/>
</dbReference>
<keyword evidence="3 7" id="KW-0328">Glycosyltransferase</keyword>
<evidence type="ECO:0000259" key="12">
    <source>
        <dbReference type="PROSITE" id="PS51278"/>
    </source>
</evidence>
<evidence type="ECO:0000256" key="9">
    <source>
        <dbReference type="PIRSR" id="PIRSR000485-1"/>
    </source>
</evidence>
<evidence type="ECO:0000256" key="7">
    <source>
        <dbReference type="HAMAP-Rule" id="MF_01931"/>
    </source>
</evidence>
<dbReference type="PROSITE" id="PS51278">
    <property type="entry name" value="GATASE_TYPE_2"/>
    <property type="match status" value="1"/>
</dbReference>
<dbReference type="SUPFAM" id="SSF53271">
    <property type="entry name" value="PRTase-like"/>
    <property type="match status" value="1"/>
</dbReference>
<organism evidence="13 14">
    <name type="scientific">Carboxydothermus islandicus</name>
    <dbReference type="NCBI Taxonomy" id="661089"/>
    <lineage>
        <taxon>Bacteria</taxon>
        <taxon>Bacillati</taxon>
        <taxon>Bacillota</taxon>
        <taxon>Clostridia</taxon>
        <taxon>Thermoanaerobacterales</taxon>
        <taxon>Thermoanaerobacteraceae</taxon>
        <taxon>Carboxydothermus</taxon>
    </lineage>
</organism>
<feature type="binding site" evidence="7 10">
    <location>
        <position position="353"/>
    </location>
    <ligand>
        <name>Mg(2+)</name>
        <dbReference type="ChEBI" id="CHEBI:18420"/>
    </ligand>
</feature>
<comment type="caution">
    <text evidence="13">The sequence shown here is derived from an EMBL/GenBank/DDBJ whole genome shotgun (WGS) entry which is preliminary data.</text>
</comment>
<keyword evidence="6 7" id="KW-0315">Glutamine amidotransferase</keyword>
<dbReference type="Pfam" id="PF00156">
    <property type="entry name" value="Pribosyltran"/>
    <property type="match status" value="1"/>
</dbReference>
<keyword evidence="14" id="KW-1185">Reference proteome</keyword>
<dbReference type="InterPro" id="IPR000836">
    <property type="entry name" value="PRTase_dom"/>
</dbReference>